<gene>
    <name evidence="1" type="ORF">UY98_C0037G0012</name>
</gene>
<sequence length="211" mass="24321">MDLHWDVLDEKRTELLPQFALLKPEGFYLAGGTALALYLGHRDSIDFDFFKSESFDTGGLFENARKAFEGHRVVKTQEEKDTLSVVIDKDVRVSFFSFPYPLINRSINTEYFPIASIEDIACMKLSAITGRGAFKDYVDLFFILKMRTLEELIGSLKKKMPALDPLLVLKSLVYFDDLQEEKIVFKMDPVSLIAIKRELTNRVREYEAKRS</sequence>
<name>A0A0G1YRG6_9BACT</name>
<evidence type="ECO:0000313" key="1">
    <source>
        <dbReference type="EMBL" id="KKW45841.1"/>
    </source>
</evidence>
<dbReference type="Proteomes" id="UP000034789">
    <property type="component" value="Unassembled WGS sequence"/>
</dbReference>
<protein>
    <recommendedName>
        <fullName evidence="3">Nucleotidyl transferase AbiEii/AbiGii toxin family protein</fullName>
    </recommendedName>
</protein>
<dbReference type="PATRIC" id="fig|1618672.3.peg.578"/>
<accession>A0A0G1YRG6</accession>
<organism evidence="1 2">
    <name type="scientific">Candidatus Kaiserbacteria bacterium GW2011_GWA2_58_9</name>
    <dbReference type="NCBI Taxonomy" id="1618672"/>
    <lineage>
        <taxon>Bacteria</taxon>
        <taxon>Candidatus Kaiseribacteriota</taxon>
    </lineage>
</organism>
<dbReference type="Pfam" id="PF08843">
    <property type="entry name" value="AbiEii"/>
    <property type="match status" value="1"/>
</dbReference>
<evidence type="ECO:0000313" key="2">
    <source>
        <dbReference type="Proteomes" id="UP000034789"/>
    </source>
</evidence>
<dbReference type="EMBL" id="LCSD01000037">
    <property type="protein sequence ID" value="KKW45841.1"/>
    <property type="molecule type" value="Genomic_DNA"/>
</dbReference>
<dbReference type="InterPro" id="IPR014942">
    <property type="entry name" value="AbiEii"/>
</dbReference>
<dbReference type="AlphaFoldDB" id="A0A0G1YRG6"/>
<proteinExistence type="predicted"/>
<reference evidence="1 2" key="1">
    <citation type="journal article" date="2015" name="Nature">
        <title>rRNA introns, odd ribosomes, and small enigmatic genomes across a large radiation of phyla.</title>
        <authorList>
            <person name="Brown C.T."/>
            <person name="Hug L.A."/>
            <person name="Thomas B.C."/>
            <person name="Sharon I."/>
            <person name="Castelle C.J."/>
            <person name="Singh A."/>
            <person name="Wilkins M.J."/>
            <person name="Williams K.H."/>
            <person name="Banfield J.F."/>
        </authorList>
    </citation>
    <scope>NUCLEOTIDE SEQUENCE [LARGE SCALE GENOMIC DNA]</scope>
</reference>
<comment type="caution">
    <text evidence="1">The sequence shown here is derived from an EMBL/GenBank/DDBJ whole genome shotgun (WGS) entry which is preliminary data.</text>
</comment>
<evidence type="ECO:0008006" key="3">
    <source>
        <dbReference type="Google" id="ProtNLM"/>
    </source>
</evidence>